<dbReference type="Pfam" id="PF00171">
    <property type="entry name" value="Aldedh"/>
    <property type="match status" value="1"/>
</dbReference>
<evidence type="ECO:0000256" key="5">
    <source>
        <dbReference type="RuleBase" id="RU003345"/>
    </source>
</evidence>
<gene>
    <name evidence="7" type="ORF">TPAR_05086</name>
</gene>
<accession>A0A2S4KX42</accession>
<dbReference type="PROSITE" id="PS00687">
    <property type="entry name" value="ALDEHYDE_DEHYDR_GLU"/>
    <property type="match status" value="1"/>
</dbReference>
<name>A0A2S4KX42_9HYPO</name>
<comment type="caution">
    <text evidence="7">The sequence shown here is derived from an EMBL/GenBank/DDBJ whole genome shotgun (WGS) entry which is preliminary data.</text>
</comment>
<dbReference type="PANTHER" id="PTHR43720:SF3">
    <property type="entry name" value="ALDEHYDE DEHYDROGENASE ALDH (AFU_ORTHOLOGUE AFUA_8G02310)-RELATED"/>
    <property type="match status" value="1"/>
</dbReference>
<evidence type="ECO:0000259" key="6">
    <source>
        <dbReference type="Pfam" id="PF00171"/>
    </source>
</evidence>
<evidence type="ECO:0000313" key="7">
    <source>
        <dbReference type="EMBL" id="POR34731.1"/>
    </source>
</evidence>
<reference evidence="7 8" key="1">
    <citation type="submission" date="2018-01" db="EMBL/GenBank/DDBJ databases">
        <title>Harnessing the power of phylogenomics to disentangle the directionality and signatures of interkingdom host jumping in the parasitic fungal genus Tolypocladium.</title>
        <authorList>
            <person name="Quandt C.A."/>
            <person name="Patterson W."/>
            <person name="Spatafora J.W."/>
        </authorList>
    </citation>
    <scope>NUCLEOTIDE SEQUENCE [LARGE SCALE GENOMIC DNA]</scope>
    <source>
        <strain evidence="7 8">NRBC 100945</strain>
    </source>
</reference>
<dbReference type="OrthoDB" id="310895at2759"/>
<dbReference type="InterPro" id="IPR016163">
    <property type="entry name" value="Ald_DH_C"/>
</dbReference>
<dbReference type="FunFam" id="3.40.309.10:FF:000012">
    <property type="entry name" value="Betaine aldehyde dehydrogenase"/>
    <property type="match status" value="1"/>
</dbReference>
<dbReference type="Proteomes" id="UP000237481">
    <property type="component" value="Unassembled WGS sequence"/>
</dbReference>
<dbReference type="InterPro" id="IPR015590">
    <property type="entry name" value="Aldehyde_DH_dom"/>
</dbReference>
<dbReference type="AlphaFoldDB" id="A0A2S4KX42"/>
<dbReference type="InterPro" id="IPR016161">
    <property type="entry name" value="Ald_DH/histidinol_DH"/>
</dbReference>
<feature type="active site" evidence="4">
    <location>
        <position position="270"/>
    </location>
</feature>
<sequence length="769" mass="84084">MAGRTSSESLVLEAPNGVRYTQPTGLFINNEFVKASSGQAITSVDPATEKEIATVEAAGADDVDAAVQAAYKALRDPAWKQMAASDRGRLMSRLADRIDANKELLATIEAWDNGKSYAEALSVDLEDVVGVIRYYAGWADKISGQTISTNHQKFAYTLRQPIGVVGQIIPWNYPLSMASWKLGPALACGNTVVIKAAEQTPLSILVLASLIKEVGFPPGVVNVINGYGRDAGSALAEHPRVDKVAFTGSTATARQIMKSASATLKNITLETGGKSPLLVFADCDLDQAVKWSHLGIMSNQGQICTATSRILVEDGIYDRFVEQFTQTTKTVSRVGDQWNPETYQGPQVSKAQYQRVLEYIEVGKSEGATVISGGKPFDVNTKGFFIEPTIFADVTSKMRIFQEEIFGPVVVIARFSDEADAITRANDSTYGLGAAVFTKDLERAHRVAAEIEAGMVWVNSSQDGDPRVPFGGVKQSGIGRELATPQHLDTADAARQGFGRQPLPSHQCANEPGVAAPPQRRFLRHTIEMEKLPSYGDSNEPEQPGDDRTLPPAMLYVAGRFVHSDDPRAPPLYELSHSVGFLSDNDRVVRLERLDYAVRQLDGAPQVSTRTRHVYDLTHPTLATSPAFAYHAEATSRRSLCSFGIESFRARALSSARGYRVHRAARGPDRRLVGREGLFTAVPPRDEAVVFEWYDARGGLLARETDNGELLSLLVSAEMGPRERDALVAAWILRVWCEMARDEGLGKRWDHGECLEQWPLFPLCLEAQT</sequence>
<evidence type="ECO:0000256" key="4">
    <source>
        <dbReference type="PROSITE-ProRule" id="PRU10007"/>
    </source>
</evidence>
<dbReference type="GO" id="GO:0004029">
    <property type="term" value="F:aldehyde dehydrogenase (NAD+) activity"/>
    <property type="evidence" value="ECO:0007669"/>
    <property type="project" value="UniProtKB-EC"/>
</dbReference>
<dbReference type="SUPFAM" id="SSF53720">
    <property type="entry name" value="ALDH-like"/>
    <property type="match status" value="1"/>
</dbReference>
<dbReference type="InterPro" id="IPR029510">
    <property type="entry name" value="Ald_DH_CS_GLU"/>
</dbReference>
<organism evidence="7 8">
    <name type="scientific">Tolypocladium paradoxum</name>
    <dbReference type="NCBI Taxonomy" id="94208"/>
    <lineage>
        <taxon>Eukaryota</taxon>
        <taxon>Fungi</taxon>
        <taxon>Dikarya</taxon>
        <taxon>Ascomycota</taxon>
        <taxon>Pezizomycotina</taxon>
        <taxon>Sordariomycetes</taxon>
        <taxon>Hypocreomycetidae</taxon>
        <taxon>Hypocreales</taxon>
        <taxon>Ophiocordycipitaceae</taxon>
        <taxon>Tolypocladium</taxon>
    </lineage>
</organism>
<evidence type="ECO:0000256" key="3">
    <source>
        <dbReference type="ARBA" id="ARBA00024226"/>
    </source>
</evidence>
<dbReference type="InterPro" id="IPR016162">
    <property type="entry name" value="Ald_DH_N"/>
</dbReference>
<dbReference type="FunFam" id="3.40.605.10:FF:000050">
    <property type="entry name" value="Aldehyde dehydrogenase, mitochondrial"/>
    <property type="match status" value="1"/>
</dbReference>
<proteinExistence type="inferred from homology"/>
<protein>
    <recommendedName>
        <fullName evidence="3">aldehyde dehydrogenase (NAD(+))</fullName>
        <ecNumber evidence="3">1.2.1.3</ecNumber>
    </recommendedName>
</protein>
<dbReference type="GO" id="GO:0006598">
    <property type="term" value="P:polyamine catabolic process"/>
    <property type="evidence" value="ECO:0007669"/>
    <property type="project" value="TreeGrafter"/>
</dbReference>
<dbReference type="Gene3D" id="3.40.605.10">
    <property type="entry name" value="Aldehyde Dehydrogenase, Chain A, domain 1"/>
    <property type="match status" value="1"/>
</dbReference>
<comment type="similarity">
    <text evidence="1 5">Belongs to the aldehyde dehydrogenase family.</text>
</comment>
<dbReference type="EC" id="1.2.1.3" evidence="3"/>
<evidence type="ECO:0000313" key="8">
    <source>
        <dbReference type="Proteomes" id="UP000237481"/>
    </source>
</evidence>
<dbReference type="PANTHER" id="PTHR43720">
    <property type="entry name" value="2-AMINOMUCONIC SEMIALDEHYDE DEHYDROGENASE"/>
    <property type="match status" value="1"/>
</dbReference>
<dbReference type="EMBL" id="PKSG01000491">
    <property type="protein sequence ID" value="POR34731.1"/>
    <property type="molecule type" value="Genomic_DNA"/>
</dbReference>
<feature type="domain" description="Aldehyde dehydrogenase" evidence="6">
    <location>
        <begin position="32"/>
        <end position="483"/>
    </location>
</feature>
<dbReference type="Gene3D" id="3.40.309.10">
    <property type="entry name" value="Aldehyde Dehydrogenase, Chain A, domain 2"/>
    <property type="match status" value="1"/>
</dbReference>
<keyword evidence="8" id="KW-1185">Reference proteome</keyword>
<evidence type="ECO:0000256" key="1">
    <source>
        <dbReference type="ARBA" id="ARBA00009986"/>
    </source>
</evidence>
<evidence type="ECO:0000256" key="2">
    <source>
        <dbReference type="ARBA" id="ARBA00023002"/>
    </source>
</evidence>
<dbReference type="STRING" id="94208.A0A2S4KX42"/>
<keyword evidence="2 5" id="KW-0560">Oxidoreductase</keyword>